<dbReference type="Proteomes" id="UP000799324">
    <property type="component" value="Unassembled WGS sequence"/>
</dbReference>
<evidence type="ECO:0000313" key="2">
    <source>
        <dbReference type="Proteomes" id="UP000799324"/>
    </source>
</evidence>
<dbReference type="OrthoDB" id="10029320at2759"/>
<reference evidence="1" key="1">
    <citation type="journal article" date="2020" name="Stud. Mycol.">
        <title>101 Dothideomycetes genomes: a test case for predicting lifestyles and emergence of pathogens.</title>
        <authorList>
            <person name="Haridas S."/>
            <person name="Albert R."/>
            <person name="Binder M."/>
            <person name="Bloem J."/>
            <person name="Labutti K."/>
            <person name="Salamov A."/>
            <person name="Andreopoulos B."/>
            <person name="Baker S."/>
            <person name="Barry K."/>
            <person name="Bills G."/>
            <person name="Bluhm B."/>
            <person name="Cannon C."/>
            <person name="Castanera R."/>
            <person name="Culley D."/>
            <person name="Daum C."/>
            <person name="Ezra D."/>
            <person name="Gonzalez J."/>
            <person name="Henrissat B."/>
            <person name="Kuo A."/>
            <person name="Liang C."/>
            <person name="Lipzen A."/>
            <person name="Lutzoni F."/>
            <person name="Magnuson J."/>
            <person name="Mondo S."/>
            <person name="Nolan M."/>
            <person name="Ohm R."/>
            <person name="Pangilinan J."/>
            <person name="Park H.-J."/>
            <person name="Ramirez L."/>
            <person name="Alfaro M."/>
            <person name="Sun H."/>
            <person name="Tritt A."/>
            <person name="Yoshinaga Y."/>
            <person name="Zwiers L.-H."/>
            <person name="Turgeon B."/>
            <person name="Goodwin S."/>
            <person name="Spatafora J."/>
            <person name="Crous P."/>
            <person name="Grigoriev I."/>
        </authorList>
    </citation>
    <scope>NUCLEOTIDE SEQUENCE</scope>
    <source>
        <strain evidence="1">CBS 122681</strain>
    </source>
</reference>
<evidence type="ECO:0000313" key="1">
    <source>
        <dbReference type="EMBL" id="KAF2657163.1"/>
    </source>
</evidence>
<accession>A0A6A6TE29</accession>
<proteinExistence type="predicted"/>
<organism evidence="1 2">
    <name type="scientific">Lophiostoma macrostomum CBS 122681</name>
    <dbReference type="NCBI Taxonomy" id="1314788"/>
    <lineage>
        <taxon>Eukaryota</taxon>
        <taxon>Fungi</taxon>
        <taxon>Dikarya</taxon>
        <taxon>Ascomycota</taxon>
        <taxon>Pezizomycotina</taxon>
        <taxon>Dothideomycetes</taxon>
        <taxon>Pleosporomycetidae</taxon>
        <taxon>Pleosporales</taxon>
        <taxon>Lophiostomataceae</taxon>
        <taxon>Lophiostoma</taxon>
    </lineage>
</organism>
<protein>
    <recommendedName>
        <fullName evidence="3">Cytochrome P450</fullName>
    </recommendedName>
</protein>
<dbReference type="EMBL" id="MU004328">
    <property type="protein sequence ID" value="KAF2657163.1"/>
    <property type="molecule type" value="Genomic_DNA"/>
</dbReference>
<dbReference type="AlphaFoldDB" id="A0A6A6TE29"/>
<keyword evidence="2" id="KW-1185">Reference proteome</keyword>
<name>A0A6A6TE29_9PLEO</name>
<gene>
    <name evidence="1" type="ORF">K491DRAFT_655329</name>
</gene>
<evidence type="ECO:0008006" key="3">
    <source>
        <dbReference type="Google" id="ProtNLM"/>
    </source>
</evidence>
<sequence>MTAEEQDKTRARLIQEAKKQADIIRYIPPGQSDRLQEDERAKARAEPNKRLIEFFGIDNVFTNTDDHAYRRKFVSMTIDKMRMATRSTKKGAGEDWTGLRGDALTHVDEYLRLHTTKVNLAELVQFVTLKISLEYLFEHAKVAMTRRLPQDVTYFGRRINELWLESKKSHGATPQWKNEIELHKALLAVTTMSGSIRVPGEFSDGPMDVGEDDEVDPLDPRRNPMNLLLPAYETMWRVVMRCVLEIQYRDSPDAAEWRSILLGYLQDLRSEDITTQEAFMKKSKNGIAPVDIAKEIMRLYPPSRRVHRLFAGEIVKAEIEQTRRSTLFGDNAAGLFDPKRWQAIHPGLREKAFRGESQAIAQQKFEEETLGFMPFAFVCTADNTATGRFGLKMVLLLTAAILSKLNDTKLNGTWQLDDAVDKLPPIGEPLRTDREAYGDLMLRGPPQETSGCGTQ</sequence>